<dbReference type="PANTHER" id="PTHR43849">
    <property type="entry name" value="BLL3936 PROTEIN"/>
    <property type="match status" value="1"/>
</dbReference>
<feature type="transmembrane region" description="Helical" evidence="1">
    <location>
        <begin position="143"/>
        <end position="166"/>
    </location>
</feature>
<evidence type="ECO:0000313" key="3">
    <source>
        <dbReference type="EMBL" id="SVC50830.1"/>
    </source>
</evidence>
<feature type="domain" description="TRAP C4-dicarboxylate transport system permease DctM subunit" evidence="2">
    <location>
        <begin position="127"/>
        <end position="379"/>
    </location>
</feature>
<dbReference type="PANTHER" id="PTHR43849:SF2">
    <property type="entry name" value="BLL3936 PROTEIN"/>
    <property type="match status" value="1"/>
</dbReference>
<dbReference type="Pfam" id="PF06808">
    <property type="entry name" value="DctM"/>
    <property type="match status" value="1"/>
</dbReference>
<protein>
    <recommendedName>
        <fullName evidence="2">TRAP C4-dicarboxylate transport system permease DctM subunit domain-containing protein</fullName>
    </recommendedName>
</protein>
<name>A0A382MQF3_9ZZZZ</name>
<feature type="non-terminal residue" evidence="3">
    <location>
        <position position="380"/>
    </location>
</feature>
<feature type="transmembrane region" description="Helical" evidence="1">
    <location>
        <begin position="20"/>
        <end position="42"/>
    </location>
</feature>
<evidence type="ECO:0000259" key="2">
    <source>
        <dbReference type="Pfam" id="PF06808"/>
    </source>
</evidence>
<evidence type="ECO:0000256" key="1">
    <source>
        <dbReference type="SAM" id="Phobius"/>
    </source>
</evidence>
<dbReference type="InterPro" id="IPR010656">
    <property type="entry name" value="DctM"/>
</dbReference>
<gene>
    <name evidence="3" type="ORF">METZ01_LOCUS303684</name>
</gene>
<organism evidence="3">
    <name type="scientific">marine metagenome</name>
    <dbReference type="NCBI Taxonomy" id="408172"/>
    <lineage>
        <taxon>unclassified sequences</taxon>
        <taxon>metagenomes</taxon>
        <taxon>ecological metagenomes</taxon>
    </lineage>
</organism>
<feature type="transmembrane region" description="Helical" evidence="1">
    <location>
        <begin position="186"/>
        <end position="208"/>
    </location>
</feature>
<feature type="non-terminal residue" evidence="3">
    <location>
        <position position="1"/>
    </location>
</feature>
<accession>A0A382MQF3</accession>
<feature type="transmembrane region" description="Helical" evidence="1">
    <location>
        <begin position="54"/>
        <end position="71"/>
    </location>
</feature>
<feature type="transmembrane region" description="Helical" evidence="1">
    <location>
        <begin position="238"/>
        <end position="263"/>
    </location>
</feature>
<proteinExistence type="predicted"/>
<feature type="transmembrane region" description="Helical" evidence="1">
    <location>
        <begin position="275"/>
        <end position="301"/>
    </location>
</feature>
<dbReference type="NCBIfam" id="TIGR02123">
    <property type="entry name" value="TRAP_fused"/>
    <property type="match status" value="1"/>
</dbReference>
<feature type="transmembrane region" description="Helical" evidence="1">
    <location>
        <begin position="114"/>
        <end position="131"/>
    </location>
</feature>
<feature type="transmembrane region" description="Helical" evidence="1">
    <location>
        <begin position="83"/>
        <end position="102"/>
    </location>
</feature>
<reference evidence="3" key="1">
    <citation type="submission" date="2018-05" db="EMBL/GenBank/DDBJ databases">
        <authorList>
            <person name="Lanie J.A."/>
            <person name="Ng W.-L."/>
            <person name="Kazmierczak K.M."/>
            <person name="Andrzejewski T.M."/>
            <person name="Davidsen T.M."/>
            <person name="Wayne K.J."/>
            <person name="Tettelin H."/>
            <person name="Glass J.I."/>
            <person name="Rusch D."/>
            <person name="Podicherti R."/>
            <person name="Tsui H.-C.T."/>
            <person name="Winkler M.E."/>
        </authorList>
    </citation>
    <scope>NUCLEOTIDE SEQUENCE</scope>
</reference>
<feature type="transmembrane region" description="Helical" evidence="1">
    <location>
        <begin position="358"/>
        <end position="375"/>
    </location>
</feature>
<dbReference type="InterPro" id="IPR011853">
    <property type="entry name" value="TRAP_DctM-Dct_fused"/>
</dbReference>
<feature type="transmembrane region" description="Helical" evidence="1">
    <location>
        <begin position="215"/>
        <end position="232"/>
    </location>
</feature>
<keyword evidence="1" id="KW-0812">Transmembrane</keyword>
<keyword evidence="1" id="KW-0472">Membrane</keyword>
<dbReference type="EMBL" id="UINC01095055">
    <property type="protein sequence ID" value="SVC50830.1"/>
    <property type="molecule type" value="Genomic_DNA"/>
</dbReference>
<feature type="transmembrane region" description="Helical" evidence="1">
    <location>
        <begin position="307"/>
        <end position="329"/>
    </location>
</feature>
<sequence>RVSEKDDVIPSRFRQLTGIFRFIFTSFTAIGVLLAAHQILGLQVVSGVVLLDNSYLYLLLAFYLSNIFLIFPCTPRSPRDRVPGYDVILFIACLSIGAYFAFTGLRSLEEGWEFLSPAGPVALAFILWALIMEAARRTGGPAIAIIFGLFSLYPIFADASFMPALFSGLPQDIVATARYHIMSEESVLGIPTRVFGTLIIGFILFGVALQTTGGGRFFINLAFALLGGVRGGPAKVAIFASGLFGSLSGSVVTNVLTTGAMTIPAMKRTGYPSRYAGGIEACASTGGVLMPPVMGATAFVMASFLEVPYIAVATAAIVPSFLYFFALFVQIDSYAARNNVKGLPHEELPSVRKTIGEGWYYVFGFLLLIYLLIYLKREAH</sequence>
<keyword evidence="1" id="KW-1133">Transmembrane helix</keyword>
<dbReference type="AlphaFoldDB" id="A0A382MQF3"/>